<dbReference type="PRINTS" id="PR00509">
    <property type="entry name" value="PGMPMM"/>
</dbReference>
<evidence type="ECO:0000256" key="3">
    <source>
        <dbReference type="ARBA" id="ARBA00022553"/>
    </source>
</evidence>
<dbReference type="Pfam" id="PF02878">
    <property type="entry name" value="PGM_PMM_I"/>
    <property type="match status" value="1"/>
</dbReference>
<dbReference type="GO" id="GO:0006166">
    <property type="term" value="P:purine ribonucleoside salvage"/>
    <property type="evidence" value="ECO:0007669"/>
    <property type="project" value="TreeGrafter"/>
</dbReference>
<organism evidence="12 13">
    <name type="scientific">Mycolicibacterium insubricum</name>
    <dbReference type="NCBI Taxonomy" id="444597"/>
    <lineage>
        <taxon>Bacteria</taxon>
        <taxon>Bacillati</taxon>
        <taxon>Actinomycetota</taxon>
        <taxon>Actinomycetes</taxon>
        <taxon>Mycobacteriales</taxon>
        <taxon>Mycobacteriaceae</taxon>
        <taxon>Mycolicibacterium</taxon>
    </lineage>
</organism>
<dbReference type="EMBL" id="MVHS01000022">
    <property type="protein sequence ID" value="ORA70395.1"/>
    <property type="molecule type" value="Genomic_DNA"/>
</dbReference>
<dbReference type="GO" id="GO:0000287">
    <property type="term" value="F:magnesium ion binding"/>
    <property type="evidence" value="ECO:0007669"/>
    <property type="project" value="InterPro"/>
</dbReference>
<evidence type="ECO:0000259" key="11">
    <source>
        <dbReference type="Pfam" id="PF02880"/>
    </source>
</evidence>
<keyword evidence="5 7" id="KW-0460">Magnesium</keyword>
<dbReference type="AlphaFoldDB" id="A0A1X0DDD8"/>
<dbReference type="Proteomes" id="UP000192801">
    <property type="component" value="Unassembled WGS sequence"/>
</dbReference>
<proteinExistence type="inferred from homology"/>
<gene>
    <name evidence="12" type="ORF">BST26_11075</name>
</gene>
<dbReference type="SUPFAM" id="SSF53738">
    <property type="entry name" value="Phosphoglucomutase, first 3 domains"/>
    <property type="match status" value="3"/>
</dbReference>
<evidence type="ECO:0000256" key="1">
    <source>
        <dbReference type="ARBA" id="ARBA00001946"/>
    </source>
</evidence>
<dbReference type="GO" id="GO:0008973">
    <property type="term" value="F:phosphopentomutase activity"/>
    <property type="evidence" value="ECO:0007669"/>
    <property type="project" value="TreeGrafter"/>
</dbReference>
<dbReference type="InterPro" id="IPR016066">
    <property type="entry name" value="A-D-PHexomutase_CS"/>
</dbReference>
<evidence type="ECO:0000256" key="7">
    <source>
        <dbReference type="RuleBase" id="RU004326"/>
    </source>
</evidence>
<feature type="domain" description="Alpha-D-phosphohexomutase C-terminal" evidence="8">
    <location>
        <begin position="517"/>
        <end position="562"/>
    </location>
</feature>
<dbReference type="Gene3D" id="3.30.310.50">
    <property type="entry name" value="Alpha-D-phosphohexomutase, C-terminal domain"/>
    <property type="match status" value="1"/>
</dbReference>
<dbReference type="InterPro" id="IPR005844">
    <property type="entry name" value="A-D-PHexomutase_a/b/a-I"/>
</dbReference>
<dbReference type="Pfam" id="PF02879">
    <property type="entry name" value="PGM_PMM_II"/>
    <property type="match status" value="1"/>
</dbReference>
<keyword evidence="6" id="KW-0413">Isomerase</keyword>
<feature type="domain" description="Alpha-D-phosphohexomutase alpha/beta/alpha" evidence="10">
    <location>
        <begin position="215"/>
        <end position="313"/>
    </location>
</feature>
<comment type="similarity">
    <text evidence="2 7">Belongs to the phosphohexose mutase family.</text>
</comment>
<dbReference type="PANTHER" id="PTHR45745">
    <property type="entry name" value="PHOSPHOMANNOMUTASE 45A"/>
    <property type="match status" value="1"/>
</dbReference>
<sequence>MPTRAADWAAHDPDPTTRAELTALIRAAGAGEPGAYDDLADRFRGPLEFGTAGLRGAVGAGETRMNVAVVSRASAGLARYLLDVVGPDARVVLGCDARRGSSEFADAAAAVLAGAGVTVVALPKRLPTPLVAYAVRALDADAGVMITASHNPAADNGYKVYLGGRAVADDNARGVQIVAPADTEIAARIAAAPPADELPRGDAVTEVSDELLASYLDRVAGYRTTSGVSPIRVVLTAMHGVGGPTALAALHRAGITDVHPVTTQQDPDPDFPTVPFPNPEEPGALDAAIGLAEQVNADVVIALDPDADRCAVAVPGPGGSARLGGVDAGGASGRGAEGKLGPPHVPGGWRVLTGDETGALLGIHAATDSARSGDTLAASVVSSRLLGRIAAAHGLRHAVTLTGFKWIARVPGLRFGYEEAIGYCTDPAAVRDKDGIGAAVRMVTLVEELRSTGRGPLDLLDELACAHGLHVSQTLSFRFDDLDEIATTMDRLRRNGIDELAGSMVRVRHDLLEPVAAREVDGIAALAGLPPTDALLYLTNDGDRLIVRPSGTEPKLKCYLEVVLSCGDEVPHAAAAARLAALGNEVRALLN</sequence>
<dbReference type="InterPro" id="IPR005845">
    <property type="entry name" value="A-D-PHexomutase_a/b/a-II"/>
</dbReference>
<evidence type="ECO:0000313" key="12">
    <source>
        <dbReference type="EMBL" id="ORA70395.1"/>
    </source>
</evidence>
<dbReference type="Pfam" id="PF02880">
    <property type="entry name" value="PGM_PMM_III"/>
    <property type="match status" value="1"/>
</dbReference>
<dbReference type="InterPro" id="IPR005843">
    <property type="entry name" value="A-D-PHexomutase_C"/>
</dbReference>
<keyword evidence="3" id="KW-0597">Phosphoprotein</keyword>
<dbReference type="InterPro" id="IPR005841">
    <property type="entry name" value="Alpha-D-phosphohexomutase_SF"/>
</dbReference>
<feature type="domain" description="Alpha-D-phosphohexomutase alpha/beta/alpha" evidence="11">
    <location>
        <begin position="354"/>
        <end position="448"/>
    </location>
</feature>
<dbReference type="GO" id="GO:0005975">
    <property type="term" value="P:carbohydrate metabolic process"/>
    <property type="evidence" value="ECO:0007669"/>
    <property type="project" value="InterPro"/>
</dbReference>
<keyword evidence="4 7" id="KW-0479">Metal-binding</keyword>
<dbReference type="Pfam" id="PF00408">
    <property type="entry name" value="PGM_PMM_IV"/>
    <property type="match status" value="1"/>
</dbReference>
<evidence type="ECO:0000256" key="4">
    <source>
        <dbReference type="ARBA" id="ARBA00022723"/>
    </source>
</evidence>
<dbReference type="Gene3D" id="3.40.120.10">
    <property type="entry name" value="Alpha-D-Glucose-1,6-Bisphosphate, subunit A, domain 3"/>
    <property type="match status" value="3"/>
</dbReference>
<feature type="domain" description="Alpha-D-phosphohexomutase alpha/beta/alpha" evidence="9">
    <location>
        <begin position="48"/>
        <end position="171"/>
    </location>
</feature>
<comment type="caution">
    <text evidence="12">The sequence shown here is derived from an EMBL/GenBank/DDBJ whole genome shotgun (WGS) entry which is preliminary data.</text>
</comment>
<evidence type="ECO:0000259" key="10">
    <source>
        <dbReference type="Pfam" id="PF02879"/>
    </source>
</evidence>
<dbReference type="SUPFAM" id="SSF55957">
    <property type="entry name" value="Phosphoglucomutase, C-terminal domain"/>
    <property type="match status" value="1"/>
</dbReference>
<comment type="cofactor">
    <cofactor evidence="1">
        <name>Mg(2+)</name>
        <dbReference type="ChEBI" id="CHEBI:18420"/>
    </cofactor>
</comment>
<keyword evidence="13" id="KW-1185">Reference proteome</keyword>
<dbReference type="InterPro" id="IPR005846">
    <property type="entry name" value="A-D-PHexomutase_a/b/a-III"/>
</dbReference>
<evidence type="ECO:0000256" key="6">
    <source>
        <dbReference type="ARBA" id="ARBA00023235"/>
    </source>
</evidence>
<evidence type="ECO:0000259" key="8">
    <source>
        <dbReference type="Pfam" id="PF00408"/>
    </source>
</evidence>
<dbReference type="STRING" id="444597.BST26_11075"/>
<dbReference type="CDD" id="cd05799">
    <property type="entry name" value="PGM2"/>
    <property type="match status" value="1"/>
</dbReference>
<dbReference type="InterPro" id="IPR016055">
    <property type="entry name" value="A-D-PHexomutase_a/b/a-I/II/III"/>
</dbReference>
<accession>A0A1X0DDD8</accession>
<dbReference type="PROSITE" id="PS00710">
    <property type="entry name" value="PGM_PMM"/>
    <property type="match status" value="1"/>
</dbReference>
<dbReference type="InterPro" id="IPR036900">
    <property type="entry name" value="A-D-PHexomutase_C_sf"/>
</dbReference>
<reference evidence="12 13" key="1">
    <citation type="submission" date="2016-12" db="EMBL/GenBank/DDBJ databases">
        <title>The new phylogeny of genus Mycobacterium.</title>
        <authorList>
            <person name="Tortoli E."/>
            <person name="Trovato A."/>
            <person name="Cirillo D.M."/>
        </authorList>
    </citation>
    <scope>NUCLEOTIDE SEQUENCE [LARGE SCALE GENOMIC DNA]</scope>
    <source>
        <strain evidence="12 13">DSM 45130</strain>
    </source>
</reference>
<evidence type="ECO:0000259" key="9">
    <source>
        <dbReference type="Pfam" id="PF02878"/>
    </source>
</evidence>
<protein>
    <submittedName>
        <fullName evidence="12">Phosphomannomutase</fullName>
    </submittedName>
</protein>
<evidence type="ECO:0000256" key="5">
    <source>
        <dbReference type="ARBA" id="ARBA00022842"/>
    </source>
</evidence>
<evidence type="ECO:0000256" key="2">
    <source>
        <dbReference type="ARBA" id="ARBA00010231"/>
    </source>
</evidence>
<name>A0A1X0DDD8_9MYCO</name>
<evidence type="ECO:0000313" key="13">
    <source>
        <dbReference type="Proteomes" id="UP000192801"/>
    </source>
</evidence>
<dbReference type="PANTHER" id="PTHR45745:SF1">
    <property type="entry name" value="PHOSPHOGLUCOMUTASE 2B-RELATED"/>
    <property type="match status" value="1"/>
</dbReference>